<keyword evidence="4" id="KW-0479">Metal-binding</keyword>
<dbReference type="GO" id="GO:0008270">
    <property type="term" value="F:zinc ion binding"/>
    <property type="evidence" value="ECO:0007669"/>
    <property type="project" value="UniProtKB-KW"/>
</dbReference>
<evidence type="ECO:0000256" key="7">
    <source>
        <dbReference type="ARBA" id="ARBA00022833"/>
    </source>
</evidence>
<dbReference type="PANTHER" id="PTHR22937:SF224">
    <property type="entry name" value="E3 UBIQUITIN-PROTEIN LIGASE MBR1-RELATED"/>
    <property type="match status" value="1"/>
</dbReference>
<comment type="catalytic activity">
    <reaction evidence="1">
        <text>S-ubiquitinyl-[E2 ubiquitin-conjugating enzyme]-L-cysteine + [acceptor protein]-L-lysine = [E2 ubiquitin-conjugating enzyme]-L-cysteine + N(6)-ubiquitinyl-[acceptor protein]-L-lysine.</text>
        <dbReference type="EC" id="2.3.2.27"/>
    </reaction>
</comment>
<dbReference type="EC" id="2.3.2.27" evidence="2"/>
<dbReference type="EMBL" id="JADCNL010000004">
    <property type="protein sequence ID" value="KAG0485937.1"/>
    <property type="molecule type" value="Genomic_DNA"/>
</dbReference>
<evidence type="ECO:0000256" key="6">
    <source>
        <dbReference type="ARBA" id="ARBA00022786"/>
    </source>
</evidence>
<evidence type="ECO:0000256" key="5">
    <source>
        <dbReference type="ARBA" id="ARBA00022771"/>
    </source>
</evidence>
<dbReference type="PANTHER" id="PTHR22937">
    <property type="entry name" value="E3 UBIQUITIN-PROTEIN LIGASE RNF165"/>
    <property type="match status" value="1"/>
</dbReference>
<keyword evidence="3" id="KW-0808">Transferase</keyword>
<dbReference type="Proteomes" id="UP000636800">
    <property type="component" value="Unassembled WGS sequence"/>
</dbReference>
<protein>
    <recommendedName>
        <fullName evidence="2">RING-type E3 ubiquitin transferase</fullName>
        <ecNumber evidence="2">2.3.2.27</ecNumber>
    </recommendedName>
</protein>
<organism evidence="8 9">
    <name type="scientific">Vanilla planifolia</name>
    <name type="common">Vanilla</name>
    <dbReference type="NCBI Taxonomy" id="51239"/>
    <lineage>
        <taxon>Eukaryota</taxon>
        <taxon>Viridiplantae</taxon>
        <taxon>Streptophyta</taxon>
        <taxon>Embryophyta</taxon>
        <taxon>Tracheophyta</taxon>
        <taxon>Spermatophyta</taxon>
        <taxon>Magnoliopsida</taxon>
        <taxon>Liliopsida</taxon>
        <taxon>Asparagales</taxon>
        <taxon>Orchidaceae</taxon>
        <taxon>Vanilloideae</taxon>
        <taxon>Vanilleae</taxon>
        <taxon>Vanilla</taxon>
    </lineage>
</organism>
<keyword evidence="6" id="KW-0833">Ubl conjugation pathway</keyword>
<proteinExistence type="predicted"/>
<comment type="caution">
    <text evidence="8">The sequence shown here is derived from an EMBL/GenBank/DDBJ whole genome shotgun (WGS) entry which is preliminary data.</text>
</comment>
<sequence length="155" mass="18441">MISEIRSALDLMRRGGNLRFEDIFIFDRSGFYGRADLYDRHRDLRLDVDNMSYEELLALEERIGNVSTGLDEDTILKCLRRRKYSSCKLEVASTEEEPCCICREEYGEGRTLVPWTANMISILDKDYKKKTLMFHKDFEVPWNRMKWFKWLFAAS</sequence>
<reference evidence="8 9" key="1">
    <citation type="journal article" date="2020" name="Nat. Food">
        <title>A phased Vanilla planifolia genome enables genetic improvement of flavour and production.</title>
        <authorList>
            <person name="Hasing T."/>
            <person name="Tang H."/>
            <person name="Brym M."/>
            <person name="Khazi F."/>
            <person name="Huang T."/>
            <person name="Chambers A.H."/>
        </authorList>
    </citation>
    <scope>NUCLEOTIDE SEQUENCE [LARGE SCALE GENOMIC DNA]</scope>
    <source>
        <tissue evidence="8">Leaf</tissue>
    </source>
</reference>
<keyword evidence="7" id="KW-0862">Zinc</keyword>
<keyword evidence="9" id="KW-1185">Reference proteome</keyword>
<evidence type="ECO:0000313" key="8">
    <source>
        <dbReference type="EMBL" id="KAG0485937.1"/>
    </source>
</evidence>
<dbReference type="InterPro" id="IPR045191">
    <property type="entry name" value="MBR1/2-like"/>
</dbReference>
<evidence type="ECO:0000256" key="3">
    <source>
        <dbReference type="ARBA" id="ARBA00022679"/>
    </source>
</evidence>
<dbReference type="AlphaFoldDB" id="A0A835RHA5"/>
<evidence type="ECO:0000256" key="2">
    <source>
        <dbReference type="ARBA" id="ARBA00012483"/>
    </source>
</evidence>
<gene>
    <name evidence="8" type="ORF">HPP92_010016</name>
</gene>
<evidence type="ECO:0000256" key="4">
    <source>
        <dbReference type="ARBA" id="ARBA00022723"/>
    </source>
</evidence>
<accession>A0A835RHA5</accession>
<evidence type="ECO:0000313" key="9">
    <source>
        <dbReference type="Proteomes" id="UP000636800"/>
    </source>
</evidence>
<name>A0A835RHA5_VANPL</name>
<evidence type="ECO:0000256" key="1">
    <source>
        <dbReference type="ARBA" id="ARBA00000900"/>
    </source>
</evidence>
<keyword evidence="5" id="KW-0863">Zinc-finger</keyword>
<dbReference type="GO" id="GO:0061630">
    <property type="term" value="F:ubiquitin protein ligase activity"/>
    <property type="evidence" value="ECO:0007669"/>
    <property type="project" value="UniProtKB-EC"/>
</dbReference>